<keyword evidence="3 6" id="KW-0732">Signal</keyword>
<dbReference type="PANTHER" id="PTHR11010:SF23">
    <property type="entry name" value="SERINE PEPTIDASE"/>
    <property type="match status" value="1"/>
</dbReference>
<accession>A0ABY0GS54</accession>
<evidence type="ECO:0000313" key="7">
    <source>
        <dbReference type="EMBL" id="RYO75468.1"/>
    </source>
</evidence>
<dbReference type="Proteomes" id="UP000294003">
    <property type="component" value="Unassembled WGS sequence"/>
</dbReference>
<keyword evidence="8" id="KW-1185">Reference proteome</keyword>
<keyword evidence="5" id="KW-0325">Glycoprotein</keyword>
<dbReference type="Pfam" id="PF05577">
    <property type="entry name" value="Peptidase_S28"/>
    <property type="match status" value="1"/>
</dbReference>
<reference evidence="7 8" key="1">
    <citation type="submission" date="2018-06" db="EMBL/GenBank/DDBJ databases">
        <title>Complete Genomes of Monosporascus.</title>
        <authorList>
            <person name="Robinson A.J."/>
            <person name="Natvig D.O."/>
        </authorList>
    </citation>
    <scope>NUCLEOTIDE SEQUENCE [LARGE SCALE GENOMIC DNA]</scope>
    <source>
        <strain evidence="7 8">CBS 609.92</strain>
    </source>
</reference>
<dbReference type="InterPro" id="IPR029058">
    <property type="entry name" value="AB_hydrolase_fold"/>
</dbReference>
<evidence type="ECO:0000256" key="4">
    <source>
        <dbReference type="ARBA" id="ARBA00022801"/>
    </source>
</evidence>
<gene>
    <name evidence="7" type="ORF">DL762_010006</name>
</gene>
<dbReference type="PANTHER" id="PTHR11010">
    <property type="entry name" value="PROTEASE S28 PRO-X CARBOXYPEPTIDASE-RELATED"/>
    <property type="match status" value="1"/>
</dbReference>
<keyword evidence="2" id="KW-0645">Protease</keyword>
<dbReference type="SUPFAM" id="SSF53474">
    <property type="entry name" value="alpha/beta-Hydrolases"/>
    <property type="match status" value="1"/>
</dbReference>
<feature type="chain" id="PRO_5046878369" evidence="6">
    <location>
        <begin position="20"/>
        <end position="512"/>
    </location>
</feature>
<dbReference type="InterPro" id="IPR008758">
    <property type="entry name" value="Peptidase_S28"/>
</dbReference>
<dbReference type="EMBL" id="QJNS01000703">
    <property type="protein sequence ID" value="RYO75468.1"/>
    <property type="molecule type" value="Genomic_DNA"/>
</dbReference>
<comment type="similarity">
    <text evidence="1">Belongs to the peptidase S28 family.</text>
</comment>
<name>A0ABY0GS54_9PEZI</name>
<sequence>MKAFRAAGLLPLLALSAQADTLLRARDFHKKIRNGFRMKHMEADDGLLEIVGNSTFEQLLDHSDPSRGTFPQRYWWDAEFFEEGGPIILYNPGEQNAEDMLGYFANTTLPGYYAQQLKGAVIIIEHRYWGESVPFDALTTETLQDLNLPNAIHDMTYFAKNVDCEFCEGGTCNSDENPWILLGGSYSGALAAWTSEIDPGTFAAYHASSAVVQAIHDFWQYFTPIEAALPRNCSCDLKVVIQYVDSVLAKGDEEEVTQLKTRFGLESLNDADFADVLADPLSEFQSDQSITMAFCDHIEASNTNVESQNGDGVGLDAALEAYASYIKENAGCGSDGSSCNSYGPNVLWDDWTVDWARSWQWMLCNEPFGWYQVGPDVSDGTNIVSAAMQETQYSRRCPLMFPETNGHVVGSVRGWNEDHLNQWTGGWDAEFEKVIFVDGQYDPWRSASVSSDYRPEGGAYNTTEAPAFIVEGGVHCPEFNVEENNPHIWSVVQSSVEIMAGWIKEWSPPKKV</sequence>
<evidence type="ECO:0000256" key="1">
    <source>
        <dbReference type="ARBA" id="ARBA00011079"/>
    </source>
</evidence>
<comment type="caution">
    <text evidence="7">The sequence shown here is derived from an EMBL/GenBank/DDBJ whole genome shotgun (WGS) entry which is preliminary data.</text>
</comment>
<evidence type="ECO:0000313" key="8">
    <source>
        <dbReference type="Proteomes" id="UP000294003"/>
    </source>
</evidence>
<feature type="signal peptide" evidence="6">
    <location>
        <begin position="1"/>
        <end position="19"/>
    </location>
</feature>
<organism evidence="7 8">
    <name type="scientific">Monosporascus cannonballus</name>
    <dbReference type="NCBI Taxonomy" id="155416"/>
    <lineage>
        <taxon>Eukaryota</taxon>
        <taxon>Fungi</taxon>
        <taxon>Dikarya</taxon>
        <taxon>Ascomycota</taxon>
        <taxon>Pezizomycotina</taxon>
        <taxon>Sordariomycetes</taxon>
        <taxon>Xylariomycetidae</taxon>
        <taxon>Xylariales</taxon>
        <taxon>Xylariales incertae sedis</taxon>
        <taxon>Monosporascus</taxon>
    </lineage>
</organism>
<proteinExistence type="inferred from homology"/>
<evidence type="ECO:0000256" key="2">
    <source>
        <dbReference type="ARBA" id="ARBA00022670"/>
    </source>
</evidence>
<evidence type="ECO:0000256" key="5">
    <source>
        <dbReference type="ARBA" id="ARBA00023180"/>
    </source>
</evidence>
<dbReference type="Gene3D" id="3.40.50.1820">
    <property type="entry name" value="alpha/beta hydrolase"/>
    <property type="match status" value="2"/>
</dbReference>
<keyword evidence="4" id="KW-0378">Hydrolase</keyword>
<evidence type="ECO:0000256" key="3">
    <source>
        <dbReference type="ARBA" id="ARBA00022729"/>
    </source>
</evidence>
<evidence type="ECO:0000256" key="6">
    <source>
        <dbReference type="SAM" id="SignalP"/>
    </source>
</evidence>
<protein>
    <submittedName>
        <fullName evidence="7">Uncharacterized protein</fullName>
    </submittedName>
</protein>